<accession>Q0FW39</accession>
<dbReference type="AlphaFoldDB" id="Q0FW39"/>
<evidence type="ECO:0000313" key="2">
    <source>
        <dbReference type="Proteomes" id="UP000006230"/>
    </source>
</evidence>
<dbReference type="Proteomes" id="UP000006230">
    <property type="component" value="Unassembled WGS sequence"/>
</dbReference>
<name>Q0FW39_SALBH</name>
<proteinExistence type="predicted"/>
<protein>
    <submittedName>
        <fullName evidence="1">Uncharacterized protein</fullName>
    </submittedName>
</protein>
<reference evidence="1 2" key="1">
    <citation type="journal article" date="2010" name="J. Bacteriol.">
        <title>Genome sequences of Pelagibaca bermudensis HTCC2601T and Maritimibacter alkaliphilus HTCC2654T, the type strains of two marine Roseobacter genera.</title>
        <authorList>
            <person name="Thrash J.C."/>
            <person name="Cho J.C."/>
            <person name="Ferriera S."/>
            <person name="Johnson J."/>
            <person name="Vergin K.L."/>
            <person name="Giovannoni S.J."/>
        </authorList>
    </citation>
    <scope>NUCLEOTIDE SEQUENCE [LARGE SCALE GENOMIC DNA]</scope>
    <source>
        <strain evidence="2">DSM 26914 / JCM 13377 / KCTC 12554 / HTCC2601</strain>
    </source>
</reference>
<keyword evidence="2" id="KW-1185">Reference proteome</keyword>
<gene>
    <name evidence="1" type="ORF">R2601_04033</name>
</gene>
<dbReference type="HOGENOM" id="CLU_3412763_0_0_5"/>
<evidence type="ECO:0000313" key="1">
    <source>
        <dbReference type="EMBL" id="EAU48713.1"/>
    </source>
</evidence>
<organism evidence="1 2">
    <name type="scientific">Salipiger bermudensis (strain DSM 26914 / JCM 13377 / KCTC 12554 / HTCC2601)</name>
    <name type="common">Pelagibaca bermudensis</name>
    <dbReference type="NCBI Taxonomy" id="314265"/>
    <lineage>
        <taxon>Bacteria</taxon>
        <taxon>Pseudomonadati</taxon>
        <taxon>Pseudomonadota</taxon>
        <taxon>Alphaproteobacteria</taxon>
        <taxon>Rhodobacterales</taxon>
        <taxon>Roseobacteraceae</taxon>
        <taxon>Salipiger</taxon>
    </lineage>
</organism>
<sequence length="28" mass="3269">MCPSPSLPPRWSRRWSNVRVSPARRSTT</sequence>
<dbReference type="STRING" id="314265.R2601_04033"/>
<dbReference type="EMBL" id="AATQ01000001">
    <property type="protein sequence ID" value="EAU48713.1"/>
    <property type="molecule type" value="Genomic_DNA"/>
</dbReference>
<comment type="caution">
    <text evidence="1">The sequence shown here is derived from an EMBL/GenBank/DDBJ whole genome shotgun (WGS) entry which is preliminary data.</text>
</comment>